<dbReference type="GO" id="GO:0005524">
    <property type="term" value="F:ATP binding"/>
    <property type="evidence" value="ECO:0007669"/>
    <property type="project" value="UniProtKB-UniRule"/>
</dbReference>
<reference evidence="16" key="1">
    <citation type="submission" date="2023-06" db="EMBL/GenBank/DDBJ databases">
        <title>Genome-scale phylogeny and comparative genomics of the fungal order Sordariales.</title>
        <authorList>
            <consortium name="Lawrence Berkeley National Laboratory"/>
            <person name="Hensen N."/>
            <person name="Bonometti L."/>
            <person name="Westerberg I."/>
            <person name="Brannstrom I.O."/>
            <person name="Guillou S."/>
            <person name="Cros-Aarteil S."/>
            <person name="Calhoun S."/>
            <person name="Haridas S."/>
            <person name="Kuo A."/>
            <person name="Mondo S."/>
            <person name="Pangilinan J."/>
            <person name="Riley R."/>
            <person name="Labutti K."/>
            <person name="Andreopoulos B."/>
            <person name="Lipzen A."/>
            <person name="Chen C."/>
            <person name="Yanf M."/>
            <person name="Daum C."/>
            <person name="Ng V."/>
            <person name="Clum A."/>
            <person name="Steindorff A."/>
            <person name="Ohm R."/>
            <person name="Martin F."/>
            <person name="Silar P."/>
            <person name="Natvig D."/>
            <person name="Lalanne C."/>
            <person name="Gautier V."/>
            <person name="Ament-Velasquez S.L."/>
            <person name="Kruys A."/>
            <person name="Hutchinson M.I."/>
            <person name="Powell A.J."/>
            <person name="Barry K."/>
            <person name="Miller A.N."/>
            <person name="Grigoriev I.V."/>
            <person name="Debuchy R."/>
            <person name="Gladieux P."/>
            <person name="Thoren M.H."/>
            <person name="Johannesson H."/>
        </authorList>
    </citation>
    <scope>NUCLEOTIDE SEQUENCE</scope>
    <source>
        <strain evidence="16">PSN4</strain>
    </source>
</reference>
<accession>A0AAJ0FGA0</accession>
<feature type="compositionally biased region" description="Basic and acidic residues" evidence="13">
    <location>
        <begin position="188"/>
        <end position="216"/>
    </location>
</feature>
<dbReference type="InterPro" id="IPR017441">
    <property type="entry name" value="Protein_kinase_ATP_BS"/>
</dbReference>
<dbReference type="Pfam" id="PF13393">
    <property type="entry name" value="tRNA-synt_His"/>
    <property type="match status" value="1"/>
</dbReference>
<feature type="compositionally biased region" description="Acidic residues" evidence="13">
    <location>
        <begin position="718"/>
        <end position="728"/>
    </location>
</feature>
<dbReference type="PROSITE" id="PS00107">
    <property type="entry name" value="PROTEIN_KINASE_ATP"/>
    <property type="match status" value="1"/>
</dbReference>
<dbReference type="SUPFAM" id="SSF55681">
    <property type="entry name" value="Class II aaRS and biotin synthetases"/>
    <property type="match status" value="1"/>
</dbReference>
<keyword evidence="17" id="KW-1185">Reference proteome</keyword>
<feature type="compositionally biased region" description="Basic and acidic residues" evidence="13">
    <location>
        <begin position="729"/>
        <end position="739"/>
    </location>
</feature>
<dbReference type="InterPro" id="IPR000719">
    <property type="entry name" value="Prot_kinase_dom"/>
</dbReference>
<feature type="binding site" evidence="12">
    <location>
        <position position="614"/>
    </location>
    <ligand>
        <name>ATP</name>
        <dbReference type="ChEBI" id="CHEBI:30616"/>
    </ligand>
</feature>
<dbReference type="Pfam" id="PF12745">
    <property type="entry name" value="HGTP_anticodon2"/>
    <property type="match status" value="1"/>
</dbReference>
<dbReference type="PROSITE" id="PS00108">
    <property type="entry name" value="PROTEIN_KINASE_ST"/>
    <property type="match status" value="1"/>
</dbReference>
<evidence type="ECO:0000313" key="16">
    <source>
        <dbReference type="EMBL" id="KAK1760769.1"/>
    </source>
</evidence>
<keyword evidence="6 11" id="KW-0067">ATP-binding</keyword>
<dbReference type="GO" id="GO:0009893">
    <property type="term" value="P:positive regulation of metabolic process"/>
    <property type="evidence" value="ECO:0007669"/>
    <property type="project" value="UniProtKB-ARBA"/>
</dbReference>
<dbReference type="Gene3D" id="3.30.200.20">
    <property type="entry name" value="Phosphorylase Kinase, domain 1"/>
    <property type="match status" value="1"/>
</dbReference>
<dbReference type="Gene3D" id="1.10.510.10">
    <property type="entry name" value="Transferase(Phosphotransferase) domain 1"/>
    <property type="match status" value="2"/>
</dbReference>
<evidence type="ECO:0000256" key="7">
    <source>
        <dbReference type="ARBA" id="ARBA00037982"/>
    </source>
</evidence>
<gene>
    <name evidence="16" type="ORF">QBC47DRAFT_313027</name>
</gene>
<keyword evidence="3" id="KW-0808">Transferase</keyword>
<dbReference type="InterPro" id="IPR016135">
    <property type="entry name" value="UBQ-conjugating_enzyme/RWD"/>
</dbReference>
<comment type="catalytic activity">
    <reaction evidence="9">
        <text>L-seryl-[protein] + ATP = O-phospho-L-seryl-[protein] + ADP + H(+)</text>
        <dbReference type="Rhea" id="RHEA:17989"/>
        <dbReference type="Rhea" id="RHEA-COMP:9863"/>
        <dbReference type="Rhea" id="RHEA-COMP:11604"/>
        <dbReference type="ChEBI" id="CHEBI:15378"/>
        <dbReference type="ChEBI" id="CHEBI:29999"/>
        <dbReference type="ChEBI" id="CHEBI:30616"/>
        <dbReference type="ChEBI" id="CHEBI:83421"/>
        <dbReference type="ChEBI" id="CHEBI:456216"/>
        <dbReference type="EC" id="2.7.11.1"/>
    </reaction>
</comment>
<dbReference type="Gene3D" id="3.10.110.10">
    <property type="entry name" value="Ubiquitin Conjugating Enzyme"/>
    <property type="match status" value="1"/>
</dbReference>
<keyword evidence="4 11" id="KW-0547">Nucleotide-binding</keyword>
<feature type="active site" description="Proton acceptor" evidence="10">
    <location>
        <position position="846"/>
    </location>
</feature>
<dbReference type="EC" id="2.7.11.1" evidence="1"/>
<dbReference type="EMBL" id="MU839827">
    <property type="protein sequence ID" value="KAK1760769.1"/>
    <property type="molecule type" value="Genomic_DNA"/>
</dbReference>
<dbReference type="InterPro" id="IPR041715">
    <property type="entry name" value="HisRS-like_core"/>
</dbReference>
<feature type="region of interest" description="Disordered" evidence="13">
    <location>
        <begin position="188"/>
        <end position="234"/>
    </location>
</feature>
<dbReference type="Gene3D" id="3.30.930.10">
    <property type="entry name" value="Bira Bifunctional Protein, Domain 2"/>
    <property type="match status" value="1"/>
</dbReference>
<evidence type="ECO:0000256" key="9">
    <source>
        <dbReference type="ARBA" id="ARBA00048679"/>
    </source>
</evidence>
<dbReference type="FunFam" id="3.40.50.800:FF:000009">
    <property type="entry name" value="Eukaryotic translation initiation factor 2-alpha kinase"/>
    <property type="match status" value="1"/>
</dbReference>
<name>A0AAJ0FGA0_9PEZI</name>
<dbReference type="InterPro" id="IPR024435">
    <property type="entry name" value="HisRS-related_dom"/>
</dbReference>
<dbReference type="SUPFAM" id="SSF54495">
    <property type="entry name" value="UBC-like"/>
    <property type="match status" value="1"/>
</dbReference>
<organism evidence="16 17">
    <name type="scientific">Echria macrotheca</name>
    <dbReference type="NCBI Taxonomy" id="438768"/>
    <lineage>
        <taxon>Eukaryota</taxon>
        <taxon>Fungi</taxon>
        <taxon>Dikarya</taxon>
        <taxon>Ascomycota</taxon>
        <taxon>Pezizomycotina</taxon>
        <taxon>Sordariomycetes</taxon>
        <taxon>Sordariomycetidae</taxon>
        <taxon>Sordariales</taxon>
        <taxon>Schizotheciaceae</taxon>
        <taxon>Echria</taxon>
    </lineage>
</organism>
<feature type="domain" description="RWD" evidence="15">
    <location>
        <begin position="40"/>
        <end position="150"/>
    </location>
</feature>
<evidence type="ECO:0000256" key="11">
    <source>
        <dbReference type="PIRSR" id="PIRSR000660-2"/>
    </source>
</evidence>
<feature type="region of interest" description="Disordered" evidence="13">
    <location>
        <begin position="655"/>
        <end position="791"/>
    </location>
</feature>
<feature type="binding site" evidence="11">
    <location>
        <position position="613"/>
    </location>
    <ligand>
        <name>ATP</name>
        <dbReference type="ChEBI" id="CHEBI:30616"/>
    </ligand>
</feature>
<evidence type="ECO:0000256" key="4">
    <source>
        <dbReference type="ARBA" id="ARBA00022741"/>
    </source>
</evidence>
<comment type="caution">
    <text evidence="16">The sequence shown here is derived from an EMBL/GenBank/DDBJ whole genome shotgun (WGS) entry which is preliminary data.</text>
</comment>
<dbReference type="InterPro" id="IPR016255">
    <property type="entry name" value="Gcn2"/>
</dbReference>
<evidence type="ECO:0000313" key="17">
    <source>
        <dbReference type="Proteomes" id="UP001239445"/>
    </source>
</evidence>
<dbReference type="PANTHER" id="PTHR11042:SF136">
    <property type="entry name" value="EIF-2-ALPHA KINASE GCN2"/>
    <property type="match status" value="1"/>
</dbReference>
<feature type="compositionally biased region" description="Acidic residues" evidence="13">
    <location>
        <begin position="656"/>
        <end position="673"/>
    </location>
</feature>
<dbReference type="Pfam" id="PF05773">
    <property type="entry name" value="RWD"/>
    <property type="match status" value="1"/>
</dbReference>
<dbReference type="PANTHER" id="PTHR11042">
    <property type="entry name" value="EUKARYOTIC TRANSLATION INITIATION FACTOR 2-ALPHA KINASE EIF2-ALPHA KINASE -RELATED"/>
    <property type="match status" value="1"/>
</dbReference>
<keyword evidence="2" id="KW-0723">Serine/threonine-protein kinase</keyword>
<evidence type="ECO:0000256" key="3">
    <source>
        <dbReference type="ARBA" id="ARBA00022679"/>
    </source>
</evidence>
<evidence type="ECO:0000259" key="15">
    <source>
        <dbReference type="PROSITE" id="PS50908"/>
    </source>
</evidence>
<feature type="compositionally biased region" description="Basic and acidic residues" evidence="13">
    <location>
        <begin position="24"/>
        <end position="34"/>
    </location>
</feature>
<dbReference type="GO" id="GO:0000077">
    <property type="term" value="P:DNA damage checkpoint signaling"/>
    <property type="evidence" value="ECO:0007669"/>
    <property type="project" value="InterPro"/>
</dbReference>
<feature type="binding site" evidence="11">
    <location>
        <begin position="590"/>
        <end position="598"/>
    </location>
    <ligand>
        <name>ATP</name>
        <dbReference type="ChEBI" id="CHEBI:30616"/>
    </ligand>
</feature>
<feature type="compositionally biased region" description="Basic residues" evidence="13">
    <location>
        <begin position="782"/>
        <end position="791"/>
    </location>
</feature>
<dbReference type="SMART" id="SM00591">
    <property type="entry name" value="RWD"/>
    <property type="match status" value="1"/>
</dbReference>
<dbReference type="GO" id="GO:0005737">
    <property type="term" value="C:cytoplasm"/>
    <property type="evidence" value="ECO:0007669"/>
    <property type="project" value="TreeGrafter"/>
</dbReference>
<dbReference type="PIRSF" id="PIRSF000660">
    <property type="entry name" value="Ser/Thr_PK_GCN2"/>
    <property type="match status" value="1"/>
</dbReference>
<evidence type="ECO:0000256" key="2">
    <source>
        <dbReference type="ARBA" id="ARBA00022527"/>
    </source>
</evidence>
<feature type="domain" description="Protein kinase" evidence="14">
    <location>
        <begin position="264"/>
        <end position="538"/>
    </location>
</feature>
<dbReference type="InterPro" id="IPR008271">
    <property type="entry name" value="Ser/Thr_kinase_AS"/>
</dbReference>
<dbReference type="InterPro" id="IPR045864">
    <property type="entry name" value="aa-tRNA-synth_II/BPL/LPL"/>
</dbReference>
<dbReference type="SUPFAM" id="SSF56112">
    <property type="entry name" value="Protein kinase-like (PK-like)"/>
    <property type="match status" value="2"/>
</dbReference>
<evidence type="ECO:0000256" key="5">
    <source>
        <dbReference type="ARBA" id="ARBA00022777"/>
    </source>
</evidence>
<dbReference type="Proteomes" id="UP001239445">
    <property type="component" value="Unassembled WGS sequence"/>
</dbReference>
<keyword evidence="5 16" id="KW-0418">Kinase</keyword>
<sequence length="1635" mass="182417">MAPAGGKKQGQAKGQKETFPGLKAPDKADTKTPYDELQADEVMALQAIYGDDLIEHTPAHTAWKKSEPTFDVRIQSAIDNESAMTLGVVLVATYPKSLPLLTIKDDGGLRESTRFKIQKYLETKPKEYAKEEGVMIHQIVEDIRNIIEDAAQKKASGIKLPSLEEERAAHEAHLAKMAEDELKRQELQKLEESKEEERVLGDMLQEELRRQKSKAKESRKKNRNPHLSPDRATEDHVAADEKLFFDQPCKLTDESGNTLHFQTVVGKVPFREGPIGTVYKVKPVLSAGQARPSLALKQVEVKSRGKDTAQFKNQLQAVEAQLETVKKVHHKGVLQLVDFRIDRSISDTDSASPTTWTVSVLTPIADKGSLEELLELAGNLDLAKIKVWTVDLLDGLTALHTAGLVHQDIHPRNVMLCREPDGNIAPKLMDIGYQRELHLLCTVSSKLARRAVSTYWLPPENAGTSKPQLTQKTDVWDLGIVFLQMLFGLDVTTKYRSPDALTDSLPLSAALKELLYKFFQSNPKKRLRPFELTSTEFFATHAPLMDESAVTGPFLGPDGPLPRRLRHDSMNLTAEKPSRFAEDFTIEGHLGKGGFGEVFKARRGIDGRLYAVKKITQKSTETLDEILREVRLLSQMNHPSVVRYHNTWMEINANPELDDDESSETDDDEDDDESSKGSISAKKAAGDDVEVVFAADSPGGPLDFMSSSGNPYFSPVESSDDEGGDDDTESVKLRRHDDDQGTVSDDGATSVGGAATEDNASDTEENAARCVLTRANTASDRPRRRRRKSARPRATIFISMEYCEKRSLRDLISRNLYKNTQEVWRLFRQIVEGLVHIHSLNIIHRDLKPENVFITVGVDGVENVKIGDFGLATTGQLAADKGGLAMDPGDLTRSVGTASYLAPEVRSGGGGSYTSKVDMYSLGVIFFEMSYTPIRGMERARVLENIRSSPPVFPADFKPLDKNQTEIITSLLSHVPKNRPSSAELLRSKKLPFELESDTIRRVIEGLADPDSPYFEKMLSTLFDRFNLQPRDYAWDNASMQAPGPNSNDLMRRHIAKETLIAIFRRHGAVEAPNSMVYPRSNYYGQQCFAVLDRSGTILQLPYDLVLGKARSLARVSNGPLIQRSFSFGAIFRDKQDGGQPDIFGELDFDIVTADALDLTLKEAEVIKVLDEIINTFPTVPGATVCFHLGHSDLLHLIFEFCSIPVGARRATADILTKLNIRNFTWQKIRSELRAPGVGISATSLDELQRFDFRDTPSKAIARLKDLLEGTDFYQRASPTLAHIREVYEYTKKFGVTNKVYLCPLSCINEAFFRGGFLFSCLHDKKSKDVFAAGGRYDSLIEELRPKIGARFDERHAVGFSINWEKQLVKQIPKGSGKAFLKKVAEDEAQGVFSEKRCDVLVASFDPTVLRSVGLELLSSLWAHGISAELARDTRNPDDLQAKYRDESYSWIIVMKQDNMLKIKSTAKKDAPDVDIARKDLLNWLKSEIRDRDSRAMKARPAHAEAASTADASQEQRVVQVMTGQTKSKKFNRQTAIDQAQAGAAKLVQGFNDGPIVAVETSDGVLDMIRTTSLSDADSWRRVDNAAMSAEKRYVRDIQEVLLDWRGKWEKKEGPSSAFVYNFRTGKCIYYDLAA</sequence>
<proteinExistence type="inferred from homology"/>
<protein>
    <recommendedName>
        <fullName evidence="1">non-specific serine/threonine protein kinase</fullName>
        <ecNumber evidence="1">2.7.11.1</ecNumber>
    </recommendedName>
</protein>
<dbReference type="InterPro" id="IPR036621">
    <property type="entry name" value="Anticodon-bd_dom_sf"/>
</dbReference>
<feature type="compositionally biased region" description="Low complexity" evidence="13">
    <location>
        <begin position="1"/>
        <end position="13"/>
    </location>
</feature>
<dbReference type="Pfam" id="PF00069">
    <property type="entry name" value="Pkinase"/>
    <property type="match status" value="3"/>
</dbReference>
<dbReference type="GO" id="GO:0005634">
    <property type="term" value="C:nucleus"/>
    <property type="evidence" value="ECO:0007669"/>
    <property type="project" value="TreeGrafter"/>
</dbReference>
<evidence type="ECO:0000256" key="12">
    <source>
        <dbReference type="PROSITE-ProRule" id="PRU10141"/>
    </source>
</evidence>
<comment type="similarity">
    <text evidence="7">Belongs to the protein kinase superfamily. Ser/Thr protein kinase family. GCN2 subfamily.</text>
</comment>
<evidence type="ECO:0000256" key="13">
    <source>
        <dbReference type="SAM" id="MobiDB-lite"/>
    </source>
</evidence>
<dbReference type="Gene3D" id="3.40.50.800">
    <property type="entry name" value="Anticodon-binding domain"/>
    <property type="match status" value="1"/>
</dbReference>
<dbReference type="PROSITE" id="PS50011">
    <property type="entry name" value="PROTEIN_KINASE_DOM"/>
    <property type="match status" value="2"/>
</dbReference>
<dbReference type="CDD" id="cd14046">
    <property type="entry name" value="STKc_EIF2AK4_GCN2_rpt2"/>
    <property type="match status" value="1"/>
</dbReference>
<dbReference type="CDD" id="cd14012">
    <property type="entry name" value="PK_eIF2AK_GCN2_rpt1"/>
    <property type="match status" value="1"/>
</dbReference>
<evidence type="ECO:0000256" key="8">
    <source>
        <dbReference type="ARBA" id="ARBA00047899"/>
    </source>
</evidence>
<dbReference type="FunFam" id="1.10.510.10:FF:000821">
    <property type="entry name" value="Serine/threonine-protein kinase gcn2"/>
    <property type="match status" value="1"/>
</dbReference>
<dbReference type="CDD" id="cd23823">
    <property type="entry name" value="RWD_GCN2"/>
    <property type="match status" value="1"/>
</dbReference>
<dbReference type="FunFam" id="3.10.110.10:FF:000050">
    <property type="entry name" value="eIF-2-alpha kinase GCN2"/>
    <property type="match status" value="1"/>
</dbReference>
<dbReference type="FunFam" id="3.30.930.10:FF:000074">
    <property type="entry name" value="Serine/threonine-protein kinase gcn2"/>
    <property type="match status" value="1"/>
</dbReference>
<feature type="region of interest" description="Disordered" evidence="13">
    <location>
        <begin position="1"/>
        <end position="34"/>
    </location>
</feature>
<evidence type="ECO:0000256" key="1">
    <source>
        <dbReference type="ARBA" id="ARBA00012513"/>
    </source>
</evidence>
<evidence type="ECO:0000256" key="10">
    <source>
        <dbReference type="PIRSR" id="PIRSR000660-1"/>
    </source>
</evidence>
<evidence type="ECO:0000259" key="14">
    <source>
        <dbReference type="PROSITE" id="PS50011"/>
    </source>
</evidence>
<dbReference type="InterPro" id="IPR006575">
    <property type="entry name" value="RWD_dom"/>
</dbReference>
<dbReference type="SMART" id="SM00220">
    <property type="entry name" value="S_TKc"/>
    <property type="match status" value="2"/>
</dbReference>
<comment type="catalytic activity">
    <reaction evidence="8">
        <text>L-threonyl-[protein] + ATP = O-phospho-L-threonyl-[protein] + ADP + H(+)</text>
        <dbReference type="Rhea" id="RHEA:46608"/>
        <dbReference type="Rhea" id="RHEA-COMP:11060"/>
        <dbReference type="Rhea" id="RHEA-COMP:11605"/>
        <dbReference type="ChEBI" id="CHEBI:15378"/>
        <dbReference type="ChEBI" id="CHEBI:30013"/>
        <dbReference type="ChEBI" id="CHEBI:30616"/>
        <dbReference type="ChEBI" id="CHEBI:61977"/>
        <dbReference type="ChEBI" id="CHEBI:456216"/>
        <dbReference type="EC" id="2.7.11.1"/>
    </reaction>
</comment>
<dbReference type="PROSITE" id="PS50908">
    <property type="entry name" value="RWD"/>
    <property type="match status" value="1"/>
</dbReference>
<feature type="domain" description="Protein kinase" evidence="14">
    <location>
        <begin position="584"/>
        <end position="994"/>
    </location>
</feature>
<dbReference type="InterPro" id="IPR011009">
    <property type="entry name" value="Kinase-like_dom_sf"/>
</dbReference>
<evidence type="ECO:0000256" key="6">
    <source>
        <dbReference type="ARBA" id="ARBA00022840"/>
    </source>
</evidence>
<dbReference type="InterPro" id="IPR050339">
    <property type="entry name" value="CC_SR_Kinase"/>
</dbReference>
<dbReference type="GO" id="GO:0004694">
    <property type="term" value="F:eukaryotic translation initiation factor 2alpha kinase activity"/>
    <property type="evidence" value="ECO:0007669"/>
    <property type="project" value="InterPro"/>
</dbReference>